<dbReference type="PANTHER" id="PTHR42866:SF2">
    <property type="entry name" value="3-DEOXY-MANNO-OCTULOSONATE CYTIDYLYLTRANSFERASE, MITOCHONDRIAL"/>
    <property type="match status" value="1"/>
</dbReference>
<comment type="pathway">
    <text evidence="5">Nucleotide-sugar biosynthesis; CMP-3-deoxy-D-manno-octulosonate biosynthesis; CMP-3-deoxy-D-manno-octulosonate from 3-deoxy-D-manno-octulosonate and CTP: step 1/1.</text>
</comment>
<dbReference type="Pfam" id="PF02348">
    <property type="entry name" value="CTP_transf_3"/>
    <property type="match status" value="1"/>
</dbReference>
<dbReference type="STRING" id="1121393.SAMN02745216_02636"/>
<dbReference type="NCBIfam" id="NF003950">
    <property type="entry name" value="PRK05450.1-3"/>
    <property type="match status" value="1"/>
</dbReference>
<dbReference type="Gene3D" id="3.90.550.10">
    <property type="entry name" value="Spore Coat Polysaccharide Biosynthesis Protein SpsA, Chain A"/>
    <property type="match status" value="1"/>
</dbReference>
<keyword evidence="3 5" id="KW-0548">Nucleotidyltransferase</keyword>
<dbReference type="AlphaFoldDB" id="A0A1M6NMV6"/>
<dbReference type="CDD" id="cd02517">
    <property type="entry name" value="CMP-KDO-Synthetase"/>
    <property type="match status" value="1"/>
</dbReference>
<dbReference type="GO" id="GO:0016020">
    <property type="term" value="C:membrane"/>
    <property type="evidence" value="ECO:0007669"/>
    <property type="project" value="UniProtKB-SubCell"/>
</dbReference>
<name>A0A1M6NMV6_9BACT</name>
<dbReference type="NCBIfam" id="NF009905">
    <property type="entry name" value="PRK13368.1"/>
    <property type="match status" value="1"/>
</dbReference>
<keyword evidence="7" id="KW-1185">Reference proteome</keyword>
<dbReference type="UniPathway" id="UPA00358">
    <property type="reaction ID" value="UER00476"/>
</dbReference>
<comment type="function">
    <text evidence="5">Activates KDO (a required 8-carbon sugar) for incorporation into bacterial lipopolysaccharide in Gram-negative bacteria.</text>
</comment>
<keyword evidence="4 5" id="KW-0448">Lipopolysaccharide biosynthesis</keyword>
<evidence type="ECO:0000256" key="4">
    <source>
        <dbReference type="ARBA" id="ARBA00022985"/>
    </source>
</evidence>
<dbReference type="EMBL" id="FQZU01000015">
    <property type="protein sequence ID" value="SHJ97023.1"/>
    <property type="molecule type" value="Genomic_DNA"/>
</dbReference>
<proteinExistence type="inferred from homology"/>
<dbReference type="GO" id="GO:0033468">
    <property type="term" value="P:CMP-keto-3-deoxy-D-manno-octulosonic acid biosynthetic process"/>
    <property type="evidence" value="ECO:0007669"/>
    <property type="project" value="UniProtKB-UniRule"/>
</dbReference>
<comment type="subcellular location">
    <subcellularLocation>
        <location evidence="5">Cytoplasm</location>
    </subcellularLocation>
    <subcellularLocation>
        <location evidence="1">Membrane</location>
    </subcellularLocation>
</comment>
<dbReference type="PANTHER" id="PTHR42866">
    <property type="entry name" value="3-DEOXY-MANNO-OCTULOSONATE CYTIDYLYLTRANSFERASE"/>
    <property type="match status" value="1"/>
</dbReference>
<keyword evidence="2 5" id="KW-0808">Transferase</keyword>
<evidence type="ECO:0000313" key="6">
    <source>
        <dbReference type="EMBL" id="SHJ97023.1"/>
    </source>
</evidence>
<reference evidence="7" key="1">
    <citation type="submission" date="2016-11" db="EMBL/GenBank/DDBJ databases">
        <authorList>
            <person name="Varghese N."/>
            <person name="Submissions S."/>
        </authorList>
    </citation>
    <scope>NUCLEOTIDE SEQUENCE [LARGE SCALE GENOMIC DNA]</scope>
    <source>
        <strain evidence="7">DSM 16219</strain>
    </source>
</reference>
<gene>
    <name evidence="5" type="primary">kdsB</name>
    <name evidence="6" type="ORF">SAMN02745216_02636</name>
</gene>
<accession>A0A1M6NMV6</accession>
<sequence length="245" mass="26727">MKVVVIIPARYGSTRFEAKPLALIAGKPMIQRVYERAAAASSVTGVAVATDDERIVSAVEKFGGQAVMTSDACRSGTDRVFEAGRTLGLTGSDIVVNVQGDQPVFAPECIDEVTAPLIGDPGTGMTTLAFAIVNERELTDPKDVKMVFDQDGWALYFSRATIPHDRDGNMEFDTYKHLGVYAYTMDFLAEFCSLPEGHLEKIEKLEQLRALEYGLGIKAVVTAYDSPEVDLPEDIARIEALLKDE</sequence>
<evidence type="ECO:0000256" key="3">
    <source>
        <dbReference type="ARBA" id="ARBA00022695"/>
    </source>
</evidence>
<dbReference type="FunFam" id="3.90.550.10:FF:000011">
    <property type="entry name" value="3-deoxy-manno-octulosonate cytidylyltransferase"/>
    <property type="match status" value="1"/>
</dbReference>
<dbReference type="NCBIfam" id="TIGR00466">
    <property type="entry name" value="kdsB"/>
    <property type="match status" value="1"/>
</dbReference>
<comment type="similarity">
    <text evidence="5">Belongs to the KdsB family.</text>
</comment>
<dbReference type="InterPro" id="IPR003329">
    <property type="entry name" value="Cytidylyl_trans"/>
</dbReference>
<dbReference type="InterPro" id="IPR029044">
    <property type="entry name" value="Nucleotide-diphossugar_trans"/>
</dbReference>
<comment type="catalytic activity">
    <reaction evidence="5">
        <text>3-deoxy-alpha-D-manno-oct-2-ulosonate + CTP = CMP-3-deoxy-beta-D-manno-octulosonate + diphosphate</text>
        <dbReference type="Rhea" id="RHEA:23448"/>
        <dbReference type="ChEBI" id="CHEBI:33019"/>
        <dbReference type="ChEBI" id="CHEBI:37563"/>
        <dbReference type="ChEBI" id="CHEBI:85986"/>
        <dbReference type="ChEBI" id="CHEBI:85987"/>
        <dbReference type="EC" id="2.7.7.38"/>
    </reaction>
</comment>
<dbReference type="InterPro" id="IPR004528">
    <property type="entry name" value="KdsB"/>
</dbReference>
<protein>
    <recommendedName>
        <fullName evidence="5">3-deoxy-manno-octulosonate cytidylyltransferase</fullName>
        <ecNumber evidence="5">2.7.7.38</ecNumber>
    </recommendedName>
    <alternativeName>
        <fullName evidence="5">CMP-2-keto-3-deoxyoctulosonic acid synthase</fullName>
        <shortName evidence="5">CKS</shortName>
        <shortName evidence="5">CMP-KDO synthase</shortName>
    </alternativeName>
</protein>
<keyword evidence="5" id="KW-0963">Cytoplasm</keyword>
<dbReference type="Proteomes" id="UP000183994">
    <property type="component" value="Unassembled WGS sequence"/>
</dbReference>
<evidence type="ECO:0000313" key="7">
    <source>
        <dbReference type="Proteomes" id="UP000183994"/>
    </source>
</evidence>
<evidence type="ECO:0000256" key="1">
    <source>
        <dbReference type="ARBA" id="ARBA00004370"/>
    </source>
</evidence>
<dbReference type="HAMAP" id="MF_00057">
    <property type="entry name" value="KdsB"/>
    <property type="match status" value="1"/>
</dbReference>
<dbReference type="EC" id="2.7.7.38" evidence="5"/>
<dbReference type="OrthoDB" id="9815559at2"/>
<evidence type="ECO:0000256" key="2">
    <source>
        <dbReference type="ARBA" id="ARBA00022679"/>
    </source>
</evidence>
<dbReference type="RefSeq" id="WP_073476523.1">
    <property type="nucleotide sequence ID" value="NZ_FQZU01000015.1"/>
</dbReference>
<organism evidence="6 7">
    <name type="scientific">Desulfatibacillum alkenivorans DSM 16219</name>
    <dbReference type="NCBI Taxonomy" id="1121393"/>
    <lineage>
        <taxon>Bacteria</taxon>
        <taxon>Pseudomonadati</taxon>
        <taxon>Thermodesulfobacteriota</taxon>
        <taxon>Desulfobacteria</taxon>
        <taxon>Desulfobacterales</taxon>
        <taxon>Desulfatibacillaceae</taxon>
        <taxon>Desulfatibacillum</taxon>
    </lineage>
</organism>
<dbReference type="SUPFAM" id="SSF53448">
    <property type="entry name" value="Nucleotide-diphospho-sugar transferases"/>
    <property type="match status" value="1"/>
</dbReference>
<dbReference type="NCBIfam" id="NF003952">
    <property type="entry name" value="PRK05450.1-5"/>
    <property type="match status" value="1"/>
</dbReference>
<dbReference type="GO" id="GO:0009103">
    <property type="term" value="P:lipopolysaccharide biosynthetic process"/>
    <property type="evidence" value="ECO:0007669"/>
    <property type="project" value="UniProtKB-UniRule"/>
</dbReference>
<evidence type="ECO:0000256" key="5">
    <source>
        <dbReference type="HAMAP-Rule" id="MF_00057"/>
    </source>
</evidence>
<dbReference type="GO" id="GO:0008690">
    <property type="term" value="F:3-deoxy-manno-octulosonate cytidylyltransferase activity"/>
    <property type="evidence" value="ECO:0007669"/>
    <property type="project" value="UniProtKB-UniRule"/>
</dbReference>
<dbReference type="GO" id="GO:0005829">
    <property type="term" value="C:cytosol"/>
    <property type="evidence" value="ECO:0007669"/>
    <property type="project" value="TreeGrafter"/>
</dbReference>